<accession>A0A5N6RMD5</accession>
<dbReference type="Proteomes" id="UP000327013">
    <property type="component" value="Chromosome 7"/>
</dbReference>
<name>A0A5N6RMD5_9ROSI</name>
<evidence type="ECO:0000256" key="4">
    <source>
        <dbReference type="ARBA" id="ARBA00006347"/>
    </source>
</evidence>
<dbReference type="GO" id="GO:0006457">
    <property type="term" value="P:protein folding"/>
    <property type="evidence" value="ECO:0007669"/>
    <property type="project" value="TreeGrafter"/>
</dbReference>
<evidence type="ECO:0000256" key="7">
    <source>
        <dbReference type="ARBA" id="ARBA00022737"/>
    </source>
</evidence>
<evidence type="ECO:0000256" key="13">
    <source>
        <dbReference type="ARBA" id="ARBA00039846"/>
    </source>
</evidence>
<keyword evidence="7" id="KW-0677">Repeat</keyword>
<evidence type="ECO:0000256" key="15">
    <source>
        <dbReference type="RuleBase" id="RU004208"/>
    </source>
</evidence>
<dbReference type="AlphaFoldDB" id="A0A5N6RMD5"/>
<dbReference type="Gene3D" id="3.40.30.10">
    <property type="entry name" value="Glutaredoxin"/>
    <property type="match status" value="4"/>
</dbReference>
<comment type="catalytic activity">
    <reaction evidence="1 16">
        <text>Catalyzes the rearrangement of -S-S- bonds in proteins.</text>
        <dbReference type="EC" id="5.3.4.1"/>
    </reaction>
</comment>
<evidence type="ECO:0000256" key="9">
    <source>
        <dbReference type="ARBA" id="ARBA00023157"/>
    </source>
</evidence>
<evidence type="ECO:0000259" key="17">
    <source>
        <dbReference type="PROSITE" id="PS51352"/>
    </source>
</evidence>
<dbReference type="PROSITE" id="PS51352">
    <property type="entry name" value="THIOREDOXIN_2"/>
    <property type="match status" value="2"/>
</dbReference>
<dbReference type="OrthoDB" id="427280at2759"/>
<keyword evidence="19" id="KW-1185">Reference proteome</keyword>
<evidence type="ECO:0000256" key="6">
    <source>
        <dbReference type="ARBA" id="ARBA00022729"/>
    </source>
</evidence>
<evidence type="ECO:0000313" key="18">
    <source>
        <dbReference type="EMBL" id="KAE8100712.1"/>
    </source>
</evidence>
<evidence type="ECO:0000256" key="11">
    <source>
        <dbReference type="ARBA" id="ARBA00023235"/>
    </source>
</evidence>
<dbReference type="InterPro" id="IPR036249">
    <property type="entry name" value="Thioredoxin-like_sf"/>
</dbReference>
<dbReference type="Pfam" id="PF13848">
    <property type="entry name" value="Thioredoxin_6"/>
    <property type="match status" value="1"/>
</dbReference>
<dbReference type="FunFam" id="3.40.30.10:FF:000150">
    <property type="entry name" value="Protein disulfide-isomerase"/>
    <property type="match status" value="1"/>
</dbReference>
<feature type="domain" description="Thioredoxin" evidence="17">
    <location>
        <begin position="367"/>
        <end position="487"/>
    </location>
</feature>
<keyword evidence="12 14" id="KW-0676">Redox-active center</keyword>
<dbReference type="CDD" id="cd02961">
    <property type="entry name" value="PDI_a_family"/>
    <property type="match status" value="1"/>
</dbReference>
<protein>
    <recommendedName>
        <fullName evidence="13 16">Protein disulfide-isomerase</fullName>
        <ecNumber evidence="5 16">5.3.4.1</ecNumber>
    </recommendedName>
</protein>
<proteinExistence type="inferred from homology"/>
<keyword evidence="8" id="KW-0256">Endoplasmic reticulum</keyword>
<feature type="disulfide bond" description="Redox-active" evidence="14">
    <location>
        <begin position="409"/>
        <end position="412"/>
    </location>
</feature>
<comment type="subcellular location">
    <subcellularLocation>
        <location evidence="3">Endoplasmic reticulum lumen</location>
    </subcellularLocation>
</comment>
<evidence type="ECO:0000256" key="3">
    <source>
        <dbReference type="ARBA" id="ARBA00004319"/>
    </source>
</evidence>
<dbReference type="GO" id="GO:0005788">
    <property type="term" value="C:endoplasmic reticulum lumen"/>
    <property type="evidence" value="ECO:0007669"/>
    <property type="project" value="UniProtKB-SubCell"/>
</dbReference>
<gene>
    <name evidence="18" type="ORF">FH972_018579</name>
</gene>
<keyword evidence="10" id="KW-0325">Glycoprotein</keyword>
<feature type="disulfide bond" description="Redox-active" evidence="14">
    <location>
        <begin position="64"/>
        <end position="67"/>
    </location>
</feature>
<evidence type="ECO:0000256" key="1">
    <source>
        <dbReference type="ARBA" id="ARBA00001182"/>
    </source>
</evidence>
<dbReference type="FunFam" id="3.40.30.10:FF:000184">
    <property type="entry name" value="Protein disulfide-isomerase"/>
    <property type="match status" value="1"/>
</dbReference>
<dbReference type="Pfam" id="PF00085">
    <property type="entry name" value="Thioredoxin"/>
    <property type="match status" value="2"/>
</dbReference>
<organism evidence="18 19">
    <name type="scientific">Carpinus fangiana</name>
    <dbReference type="NCBI Taxonomy" id="176857"/>
    <lineage>
        <taxon>Eukaryota</taxon>
        <taxon>Viridiplantae</taxon>
        <taxon>Streptophyta</taxon>
        <taxon>Embryophyta</taxon>
        <taxon>Tracheophyta</taxon>
        <taxon>Spermatophyta</taxon>
        <taxon>Magnoliopsida</taxon>
        <taxon>eudicotyledons</taxon>
        <taxon>Gunneridae</taxon>
        <taxon>Pentapetalae</taxon>
        <taxon>rosids</taxon>
        <taxon>fabids</taxon>
        <taxon>Fagales</taxon>
        <taxon>Betulaceae</taxon>
        <taxon>Carpinus</taxon>
    </lineage>
</organism>
<dbReference type="SUPFAM" id="SSF52833">
    <property type="entry name" value="Thioredoxin-like"/>
    <property type="match status" value="4"/>
</dbReference>
<dbReference type="FunFam" id="3.40.30.10:FF:000143">
    <property type="entry name" value="Protein disulfide-isomerase"/>
    <property type="match status" value="1"/>
</dbReference>
<dbReference type="CDD" id="cd02982">
    <property type="entry name" value="PDI_b'_family"/>
    <property type="match status" value="1"/>
</dbReference>
<keyword evidence="6 16" id="KW-0732">Signal</keyword>
<feature type="chain" id="PRO_5024514109" description="Protein disulfide-isomerase" evidence="16">
    <location>
        <begin position="27"/>
        <end position="499"/>
    </location>
</feature>
<evidence type="ECO:0000256" key="5">
    <source>
        <dbReference type="ARBA" id="ARBA00012723"/>
    </source>
</evidence>
<dbReference type="EMBL" id="CM017327">
    <property type="protein sequence ID" value="KAE8100712.1"/>
    <property type="molecule type" value="Genomic_DNA"/>
</dbReference>
<dbReference type="InterPro" id="IPR013766">
    <property type="entry name" value="Thioredoxin_domain"/>
</dbReference>
<evidence type="ECO:0000256" key="8">
    <source>
        <dbReference type="ARBA" id="ARBA00022824"/>
    </source>
</evidence>
<evidence type="ECO:0000256" key="12">
    <source>
        <dbReference type="ARBA" id="ARBA00023284"/>
    </source>
</evidence>
<evidence type="ECO:0000256" key="16">
    <source>
        <dbReference type="RuleBase" id="RU361130"/>
    </source>
</evidence>
<dbReference type="FunFam" id="3.40.30.10:FF:000152">
    <property type="entry name" value="Protein disulfide-isomerase"/>
    <property type="match status" value="1"/>
</dbReference>
<dbReference type="EC" id="5.3.4.1" evidence="5 16"/>
<evidence type="ECO:0000256" key="2">
    <source>
        <dbReference type="ARBA" id="ARBA00002692"/>
    </source>
</evidence>
<dbReference type="CDD" id="cd02981">
    <property type="entry name" value="PDI_b_family"/>
    <property type="match status" value="1"/>
</dbReference>
<dbReference type="PRINTS" id="PR00421">
    <property type="entry name" value="THIOREDOXIN"/>
</dbReference>
<dbReference type="GO" id="GO:0034976">
    <property type="term" value="P:response to endoplasmic reticulum stress"/>
    <property type="evidence" value="ECO:0007669"/>
    <property type="project" value="TreeGrafter"/>
</dbReference>
<dbReference type="PROSITE" id="PS00194">
    <property type="entry name" value="THIOREDOXIN_1"/>
    <property type="match status" value="2"/>
</dbReference>
<evidence type="ECO:0000256" key="10">
    <source>
        <dbReference type="ARBA" id="ARBA00023180"/>
    </source>
</evidence>
<dbReference type="NCBIfam" id="TIGR01126">
    <property type="entry name" value="pdi_dom"/>
    <property type="match status" value="2"/>
</dbReference>
<dbReference type="InterPro" id="IPR005792">
    <property type="entry name" value="Prot_disulphide_isomerase"/>
</dbReference>
<keyword evidence="9 14" id="KW-1015">Disulfide bond</keyword>
<sequence length="499" mass="55550">MAPRVLICFAVFAVCLFASSLTRIGAEESEAESKEFVLTLDHSNFSETVSKHNFIVVEFYAPWCGHCKKLAPEYEKAASILSQNDPPIVLAKVDANEEANKEIATEFEIRGFPTLKIFRNGGKISSEYKGPREADGIVDYLKKQSGPASAEIKSAEDASSLIDDKKIVIVGVFPKFSGEEFVNFTSVAETLRSDYEFGHTLDAKLIPRGESSVTGPIVRLLKPFDELFVDFQDFHVDALEKFVEESSVPTVTFFNSDPNNHPYVIKFFNSKNAKAMLFLNLSSEVADSFTSKYREVAEQYKGEGISFLIGDLEASQGAFQYFGLKEEQVPVIVIQKTDGQKYLQANLEADQIAPWIKEYKDGKVPPHKKSEPIPEANNEPVKVVVADSLQDIVFNSGKNVLIEFYAPWCGHCKKLAPILDEVAVSYESDSEVIIAKLDATANDIPSDTFDVKGYPTLYFKSASGKLLEFDGGRSKEDIINYIEQNRDKPTPQEPSKDEL</sequence>
<feature type="signal peptide" evidence="16">
    <location>
        <begin position="1"/>
        <end position="26"/>
    </location>
</feature>
<dbReference type="PANTHER" id="PTHR18929">
    <property type="entry name" value="PROTEIN DISULFIDE ISOMERASE"/>
    <property type="match status" value="1"/>
</dbReference>
<evidence type="ECO:0000256" key="14">
    <source>
        <dbReference type="PIRSR" id="PIRSR605792-51"/>
    </source>
</evidence>
<comment type="similarity">
    <text evidence="4 15">Belongs to the protein disulfide isomerase family.</text>
</comment>
<dbReference type="NCBIfam" id="TIGR01130">
    <property type="entry name" value="ER_PDI_fam"/>
    <property type="match status" value="1"/>
</dbReference>
<evidence type="ECO:0000313" key="19">
    <source>
        <dbReference type="Proteomes" id="UP000327013"/>
    </source>
</evidence>
<keyword evidence="11 16" id="KW-0413">Isomerase</keyword>
<dbReference type="PANTHER" id="PTHR18929:SF132">
    <property type="entry name" value="PROTEIN DISULFIDE-ISOMERASE A3"/>
    <property type="match status" value="1"/>
</dbReference>
<dbReference type="InterPro" id="IPR017937">
    <property type="entry name" value="Thioredoxin_CS"/>
</dbReference>
<dbReference type="InterPro" id="IPR005788">
    <property type="entry name" value="PDI_thioredoxin-like_dom"/>
</dbReference>
<feature type="domain" description="Thioredoxin" evidence="17">
    <location>
        <begin position="15"/>
        <end position="146"/>
    </location>
</feature>
<reference evidence="18 19" key="1">
    <citation type="submission" date="2019-06" db="EMBL/GenBank/DDBJ databases">
        <title>A chromosomal-level reference genome of Carpinus fangiana (Coryloideae, Betulaceae).</title>
        <authorList>
            <person name="Yang X."/>
            <person name="Wang Z."/>
            <person name="Zhang L."/>
            <person name="Hao G."/>
            <person name="Liu J."/>
            <person name="Yang Y."/>
        </authorList>
    </citation>
    <scope>NUCLEOTIDE SEQUENCE [LARGE SCALE GENOMIC DNA]</scope>
    <source>
        <strain evidence="18">Cfa_2016G</strain>
        <tissue evidence="18">Leaf</tissue>
    </source>
</reference>
<comment type="function">
    <text evidence="2">Participates in the folding of proteins containing disulfide bonds, may be involved in glycosylation, prolyl hydroxylation and triglyceride transfer.</text>
</comment>
<dbReference type="GO" id="GO:0003756">
    <property type="term" value="F:protein disulfide isomerase activity"/>
    <property type="evidence" value="ECO:0007669"/>
    <property type="project" value="UniProtKB-EC"/>
</dbReference>
<dbReference type="CDD" id="cd02995">
    <property type="entry name" value="PDI_a_PDI_a'_C"/>
    <property type="match status" value="1"/>
</dbReference>